<evidence type="ECO:0000256" key="3">
    <source>
        <dbReference type="ARBA" id="ARBA00023004"/>
    </source>
</evidence>
<name>A0A9X4H6M1_9FIRM</name>
<dbReference type="NCBIfam" id="TIGR00075">
    <property type="entry name" value="hypD"/>
    <property type="match status" value="1"/>
</dbReference>
<gene>
    <name evidence="4" type="primary">hypD</name>
    <name evidence="4" type="ORF">L7E55_13835</name>
</gene>
<dbReference type="GO" id="GO:0051604">
    <property type="term" value="P:protein maturation"/>
    <property type="evidence" value="ECO:0007669"/>
    <property type="project" value="TreeGrafter"/>
</dbReference>
<dbReference type="RefSeq" id="WP_277444883.1">
    <property type="nucleotide sequence ID" value="NZ_JAKOAV010000030.1"/>
</dbReference>
<dbReference type="Gene3D" id="6.10.20.100">
    <property type="match status" value="1"/>
</dbReference>
<dbReference type="AlphaFoldDB" id="A0A9X4H6M1"/>
<dbReference type="PANTHER" id="PTHR30149">
    <property type="entry name" value="HYDROGENASE PROTEIN ASSEMBLY PROTEIN HYPD"/>
    <property type="match status" value="1"/>
</dbReference>
<keyword evidence="2" id="KW-0479">Metal-binding</keyword>
<reference evidence="4" key="1">
    <citation type="submission" date="2022-02" db="EMBL/GenBank/DDBJ databases">
        <authorList>
            <person name="Leng L."/>
        </authorList>
    </citation>
    <scope>NUCLEOTIDE SEQUENCE</scope>
    <source>
        <strain evidence="4">JI</strain>
    </source>
</reference>
<dbReference type="InterPro" id="IPR042244">
    <property type="entry name" value="HypD_2_sf"/>
</dbReference>
<dbReference type="PANTHER" id="PTHR30149:SF0">
    <property type="entry name" value="HYDROGENASE MATURATION FACTOR HYPD"/>
    <property type="match status" value="1"/>
</dbReference>
<keyword evidence="5" id="KW-1185">Reference proteome</keyword>
<organism evidence="4 5">
    <name type="scientific">Pelotomaculum isophthalicicum JI</name>
    <dbReference type="NCBI Taxonomy" id="947010"/>
    <lineage>
        <taxon>Bacteria</taxon>
        <taxon>Bacillati</taxon>
        <taxon>Bacillota</taxon>
        <taxon>Clostridia</taxon>
        <taxon>Eubacteriales</taxon>
        <taxon>Desulfotomaculaceae</taxon>
        <taxon>Pelotomaculum</taxon>
    </lineage>
</organism>
<evidence type="ECO:0000256" key="1">
    <source>
        <dbReference type="ARBA" id="ARBA00007888"/>
    </source>
</evidence>
<sequence length="377" mass="40628">MLNKLRDPELGKRILSKLVPLAREAARLLGRPAIFMEVCGTHTMAIARSGLRSLLAGSLELRSGPGCPVCVTDQGDIDKVIALAAARHDLVIGTFGDMLRVPGTNSSLEQERARGARVEIFYSPAEAVTFAAGHPRDEVVFLGVGFETTAPAVALSVAAARSRDLKNYSVLSFHKTVPTVLEILLSDPELKIDGLILPGHVCTVTGRKAFDFVSTKFNVPAVVAGFEPVDLMEAAYLLLKQIVSGRAETVNGYPRLVREEGNNKAKEIMKEYFKPVDVQWRGFGMVPQSGLALQERFSLYDAAVKFPVEVSESPPPRGCACGDVLKGKIVSSDCPLFARKCTPLQPVGPCMVSTEGACAAYYQYEWSKTGSRGNIGG</sequence>
<comment type="similarity">
    <text evidence="1">Belongs to the HypD family.</text>
</comment>
<dbReference type="GO" id="GO:0070025">
    <property type="term" value="F:carbon monoxide binding"/>
    <property type="evidence" value="ECO:0007669"/>
    <property type="project" value="TreeGrafter"/>
</dbReference>
<dbReference type="PIRSF" id="PIRSF005622">
    <property type="entry name" value="Hydrgn_mat_hypD"/>
    <property type="match status" value="1"/>
</dbReference>
<dbReference type="Pfam" id="PF01924">
    <property type="entry name" value="HypD"/>
    <property type="match status" value="1"/>
</dbReference>
<dbReference type="InterPro" id="IPR042243">
    <property type="entry name" value="HypD_1"/>
</dbReference>
<keyword evidence="3" id="KW-0408">Iron</keyword>
<protein>
    <submittedName>
        <fullName evidence="4">Hydrogenase formation protein HypD</fullName>
    </submittedName>
</protein>
<dbReference type="GO" id="GO:0005506">
    <property type="term" value="F:iron ion binding"/>
    <property type="evidence" value="ECO:0007669"/>
    <property type="project" value="TreeGrafter"/>
</dbReference>
<comment type="caution">
    <text evidence="4">The sequence shown here is derived from an EMBL/GenBank/DDBJ whole genome shotgun (WGS) entry which is preliminary data.</text>
</comment>
<dbReference type="GO" id="GO:0051539">
    <property type="term" value="F:4 iron, 4 sulfur cluster binding"/>
    <property type="evidence" value="ECO:0007669"/>
    <property type="project" value="TreeGrafter"/>
</dbReference>
<evidence type="ECO:0000313" key="5">
    <source>
        <dbReference type="Proteomes" id="UP001154312"/>
    </source>
</evidence>
<dbReference type="InterPro" id="IPR002780">
    <property type="entry name" value="Hyd_form_HypD"/>
</dbReference>
<dbReference type="EMBL" id="JAKOAV010000030">
    <property type="protein sequence ID" value="MDF9409422.1"/>
    <property type="molecule type" value="Genomic_DNA"/>
</dbReference>
<proteinExistence type="inferred from homology"/>
<accession>A0A9X4H6M1</accession>
<dbReference type="Gene3D" id="3.40.50.11750">
    <property type="entry name" value="HypD, alpha/beta domain 1"/>
    <property type="match status" value="2"/>
</dbReference>
<evidence type="ECO:0000313" key="4">
    <source>
        <dbReference type="EMBL" id="MDF9409422.1"/>
    </source>
</evidence>
<evidence type="ECO:0000256" key="2">
    <source>
        <dbReference type="ARBA" id="ARBA00022723"/>
    </source>
</evidence>
<dbReference type="Proteomes" id="UP001154312">
    <property type="component" value="Unassembled WGS sequence"/>
</dbReference>